<evidence type="ECO:0000259" key="6">
    <source>
        <dbReference type="Pfam" id="PF06094"/>
    </source>
</evidence>
<feature type="binding site" evidence="4">
    <location>
        <begin position="211"/>
        <end position="216"/>
    </location>
    <ligand>
        <name>substrate</name>
    </ligand>
</feature>
<feature type="active site" description="Proton acceptor" evidence="3">
    <location>
        <position position="280"/>
    </location>
</feature>
<dbReference type="AlphaFoldDB" id="A0A2S7Y169"/>
<dbReference type="InterPro" id="IPR013024">
    <property type="entry name" value="GGCT-like"/>
</dbReference>
<evidence type="ECO:0000256" key="5">
    <source>
        <dbReference type="SAM" id="MobiDB-lite"/>
    </source>
</evidence>
<sequence length="406" mass="44896">MHCVVVYMHLNPFEAGLQIKLAAAYTFEMFPYPVVSSPYRAVLVEERVSWTHKNRPTPNPARNNRNPPAPNAARNNRNPPAHNAARGNRNPPAHNPAPNLARGNRNPPAHNPAPNLARGNRNPPAHNPAPNLARGIRNPPAPNPAPNPARGHRNPSAHNPAPNPAPNPARGIRRLPAHNPAPNPARPNGVSPMADIARKLNLYADEGKYLYFAYGSNIHVSQMAERCPRSLFVGAASLPGHRWQINERGVANIVPSTSHRVEGLVYLVDREDEKTLDRSEGVSRKLYERQMREVDLTPHPTLYTQKSSLVAAELEGNNAGVLRRGGPSRPELRPGRIKVLVYVSERFKTDGTIRTEYINRMQKAMADGLKLGISASYVEDCINPLINPRPRGPAHMRIEPRRPGPR</sequence>
<reference evidence="7 8" key="1">
    <citation type="submission" date="2016-07" db="EMBL/GenBank/DDBJ databases">
        <title>Comparative genomics of the entomopathogenic fungus Beauveria bassiana.</title>
        <authorList>
            <person name="Valero Jimenez C.A."/>
            <person name="Zwaan B.J."/>
            <person name="Van Kan J.A."/>
            <person name="Takken W."/>
            <person name="Debets A.J."/>
            <person name="Schoustra S.E."/>
            <person name="Koenraadt C.J."/>
        </authorList>
    </citation>
    <scope>NUCLEOTIDE SEQUENCE [LARGE SCALE GENOMIC DNA]</scope>
    <source>
        <strain evidence="7 8">ARSEF 8028</strain>
    </source>
</reference>
<dbReference type="Gene3D" id="3.10.490.10">
    <property type="entry name" value="Gamma-glutamyl cyclotransferase-like"/>
    <property type="match status" value="1"/>
</dbReference>
<name>A0A2S7Y169_BEABA</name>
<accession>A0A2S7Y169</accession>
<dbReference type="PANTHER" id="PTHR12935">
    <property type="entry name" value="GAMMA-GLUTAMYLCYCLOTRANSFERASE"/>
    <property type="match status" value="1"/>
</dbReference>
<dbReference type="InterPro" id="IPR036568">
    <property type="entry name" value="GGCT-like_sf"/>
</dbReference>
<dbReference type="CDD" id="cd06661">
    <property type="entry name" value="GGCT_like"/>
    <property type="match status" value="1"/>
</dbReference>
<dbReference type="EMBL" id="JRHA01000002">
    <property type="protein sequence ID" value="PQK09907.1"/>
    <property type="molecule type" value="Genomic_DNA"/>
</dbReference>
<protein>
    <recommendedName>
        <fullName evidence="1">gamma-glutamylcyclotransferase</fullName>
        <ecNumber evidence="1">4.3.2.9</ecNumber>
    </recommendedName>
</protein>
<dbReference type="PANTHER" id="PTHR12935:SF0">
    <property type="entry name" value="GAMMA-GLUTAMYLCYCLOTRANSFERASE"/>
    <property type="match status" value="1"/>
</dbReference>
<feature type="compositionally biased region" description="Low complexity" evidence="5">
    <location>
        <begin position="60"/>
        <end position="138"/>
    </location>
</feature>
<keyword evidence="2" id="KW-0456">Lyase</keyword>
<comment type="caution">
    <text evidence="7">The sequence shown here is derived from an EMBL/GenBank/DDBJ whole genome shotgun (WGS) entry which is preliminary data.</text>
</comment>
<dbReference type="Pfam" id="PF06094">
    <property type="entry name" value="GGACT"/>
    <property type="match status" value="1"/>
</dbReference>
<proteinExistence type="predicted"/>
<evidence type="ECO:0000256" key="3">
    <source>
        <dbReference type="PIRSR" id="PIRSR617939-1"/>
    </source>
</evidence>
<evidence type="ECO:0000313" key="7">
    <source>
        <dbReference type="EMBL" id="PQK09907.1"/>
    </source>
</evidence>
<dbReference type="SUPFAM" id="SSF110857">
    <property type="entry name" value="Gamma-glutamyl cyclotransferase-like"/>
    <property type="match status" value="1"/>
</dbReference>
<dbReference type="InterPro" id="IPR017939">
    <property type="entry name" value="G-Glutamylcylcotransferase"/>
</dbReference>
<feature type="domain" description="Gamma-glutamylcyclotransferase AIG2-like" evidence="6">
    <location>
        <begin position="211"/>
        <end position="296"/>
    </location>
</feature>
<organism evidence="7 8">
    <name type="scientific">Beauveria bassiana</name>
    <name type="common">White muscardine disease fungus</name>
    <name type="synonym">Tritirachium shiotae</name>
    <dbReference type="NCBI Taxonomy" id="176275"/>
    <lineage>
        <taxon>Eukaryota</taxon>
        <taxon>Fungi</taxon>
        <taxon>Dikarya</taxon>
        <taxon>Ascomycota</taxon>
        <taxon>Pezizomycotina</taxon>
        <taxon>Sordariomycetes</taxon>
        <taxon>Hypocreomycetidae</taxon>
        <taxon>Hypocreales</taxon>
        <taxon>Cordycipitaceae</taxon>
        <taxon>Beauveria</taxon>
    </lineage>
</organism>
<evidence type="ECO:0000256" key="2">
    <source>
        <dbReference type="ARBA" id="ARBA00023239"/>
    </source>
</evidence>
<dbReference type="GO" id="GO:0003839">
    <property type="term" value="F:gamma-glutamylcyclotransferase activity"/>
    <property type="evidence" value="ECO:0007669"/>
    <property type="project" value="UniProtKB-EC"/>
</dbReference>
<dbReference type="OrthoDB" id="2924818at2759"/>
<evidence type="ECO:0000313" key="8">
    <source>
        <dbReference type="Proteomes" id="UP000237441"/>
    </source>
</evidence>
<dbReference type="InterPro" id="IPR009288">
    <property type="entry name" value="AIG2-like_dom"/>
</dbReference>
<feature type="region of interest" description="Disordered" evidence="5">
    <location>
        <begin position="52"/>
        <end position="191"/>
    </location>
</feature>
<evidence type="ECO:0000256" key="4">
    <source>
        <dbReference type="PIRSR" id="PIRSR617939-2"/>
    </source>
</evidence>
<gene>
    <name evidence="7" type="ORF">BB8028_0002g02310</name>
</gene>
<dbReference type="Proteomes" id="UP000237441">
    <property type="component" value="Unassembled WGS sequence"/>
</dbReference>
<dbReference type="EC" id="4.3.2.9" evidence="1"/>
<evidence type="ECO:0000256" key="1">
    <source>
        <dbReference type="ARBA" id="ARBA00012346"/>
    </source>
</evidence>